<dbReference type="RefSeq" id="WP_196284431.1">
    <property type="nucleotide sequence ID" value="NZ_JADQDP010000001.1"/>
</dbReference>
<dbReference type="Proteomes" id="UP000645610">
    <property type="component" value="Unassembled WGS sequence"/>
</dbReference>
<evidence type="ECO:0000313" key="2">
    <source>
        <dbReference type="Proteomes" id="UP000645610"/>
    </source>
</evidence>
<proteinExistence type="predicted"/>
<evidence type="ECO:0000313" key="1">
    <source>
        <dbReference type="EMBL" id="MBF9140055.1"/>
    </source>
</evidence>
<comment type="caution">
    <text evidence="1">The sequence shown here is derived from an EMBL/GenBank/DDBJ whole genome shotgun (WGS) entry which is preliminary data.</text>
</comment>
<accession>A0A931FJ29</accession>
<gene>
    <name evidence="1" type="ORF">I2I01_00315</name>
</gene>
<sequence length="118" mass="13526">MKKQPLPNLHDATVEEFAFVHHAARLIISVSRYAIDKQPTMRFQLIFSGIINGEEVALFDQRIRSVLQKEKRSKLEYRIDDLSYSTSLPDEEAISFALGIDHLGCLLIICRKLSIHES</sequence>
<protein>
    <submittedName>
        <fullName evidence="1">Uncharacterized protein</fullName>
    </submittedName>
</protein>
<organism evidence="1 2">
    <name type="scientific">Hymenobacter properus</name>
    <dbReference type="NCBI Taxonomy" id="2791026"/>
    <lineage>
        <taxon>Bacteria</taxon>
        <taxon>Pseudomonadati</taxon>
        <taxon>Bacteroidota</taxon>
        <taxon>Cytophagia</taxon>
        <taxon>Cytophagales</taxon>
        <taxon>Hymenobacteraceae</taxon>
        <taxon>Hymenobacter</taxon>
    </lineage>
</organism>
<dbReference type="EMBL" id="JADQDP010000001">
    <property type="protein sequence ID" value="MBF9140055.1"/>
    <property type="molecule type" value="Genomic_DNA"/>
</dbReference>
<name>A0A931FJ29_9BACT</name>
<reference evidence="1 2" key="1">
    <citation type="submission" date="2020-11" db="EMBL/GenBank/DDBJ databases">
        <authorList>
            <person name="Kim M.K."/>
        </authorList>
    </citation>
    <scope>NUCLEOTIDE SEQUENCE [LARGE SCALE GENOMIC DNA]</scope>
    <source>
        <strain evidence="1 2">BT439</strain>
    </source>
</reference>
<dbReference type="AlphaFoldDB" id="A0A931FJ29"/>
<keyword evidence="2" id="KW-1185">Reference proteome</keyword>